<dbReference type="GO" id="GO:0008360">
    <property type="term" value="P:regulation of cell shape"/>
    <property type="evidence" value="ECO:0007669"/>
    <property type="project" value="UniProtKB-UniRule"/>
</dbReference>
<feature type="signal peptide" evidence="9">
    <location>
        <begin position="1"/>
        <end position="20"/>
    </location>
</feature>
<dbReference type="GO" id="GO:0016740">
    <property type="term" value="F:transferase activity"/>
    <property type="evidence" value="ECO:0007669"/>
    <property type="project" value="UniProtKB-KW"/>
</dbReference>
<feature type="region of interest" description="Disordered" evidence="8">
    <location>
        <begin position="36"/>
        <end position="194"/>
    </location>
</feature>
<feature type="region of interest" description="Disordered" evidence="8">
    <location>
        <begin position="209"/>
        <end position="244"/>
    </location>
</feature>
<dbReference type="CDD" id="cd16913">
    <property type="entry name" value="YkuD_like"/>
    <property type="match status" value="1"/>
</dbReference>
<feature type="chain" id="PRO_5024465511" evidence="9">
    <location>
        <begin position="21"/>
        <end position="788"/>
    </location>
</feature>
<evidence type="ECO:0000256" key="6">
    <source>
        <dbReference type="ARBA" id="ARBA00023316"/>
    </source>
</evidence>
<dbReference type="AlphaFoldDB" id="A0A5M6I024"/>
<evidence type="ECO:0000256" key="1">
    <source>
        <dbReference type="ARBA" id="ARBA00004752"/>
    </source>
</evidence>
<feature type="active site" description="Proton donor/acceptor" evidence="7">
    <location>
        <position position="643"/>
    </location>
</feature>
<organism evidence="11 12">
    <name type="scientific">Blastochloris sulfoviridis</name>
    <dbReference type="NCBI Taxonomy" id="50712"/>
    <lineage>
        <taxon>Bacteria</taxon>
        <taxon>Pseudomonadati</taxon>
        <taxon>Pseudomonadota</taxon>
        <taxon>Alphaproteobacteria</taxon>
        <taxon>Hyphomicrobiales</taxon>
        <taxon>Blastochloridaceae</taxon>
        <taxon>Blastochloris</taxon>
    </lineage>
</organism>
<dbReference type="PANTHER" id="PTHR41533">
    <property type="entry name" value="L,D-TRANSPEPTIDASE HI_1667-RELATED"/>
    <property type="match status" value="1"/>
</dbReference>
<comment type="similarity">
    <text evidence="2">Belongs to the YkuD family.</text>
</comment>
<dbReference type="Gene3D" id="2.40.440.10">
    <property type="entry name" value="L,D-transpeptidase catalytic domain-like"/>
    <property type="match status" value="1"/>
</dbReference>
<dbReference type="Pfam" id="PF20142">
    <property type="entry name" value="Scaffold"/>
    <property type="match status" value="1"/>
</dbReference>
<evidence type="ECO:0000256" key="5">
    <source>
        <dbReference type="ARBA" id="ARBA00022984"/>
    </source>
</evidence>
<proteinExistence type="inferred from homology"/>
<keyword evidence="6 7" id="KW-0961">Cell wall biogenesis/degradation</keyword>
<feature type="compositionally biased region" description="Low complexity" evidence="8">
    <location>
        <begin position="36"/>
        <end position="70"/>
    </location>
</feature>
<dbReference type="SUPFAM" id="SSF141523">
    <property type="entry name" value="L,D-transpeptidase catalytic domain-like"/>
    <property type="match status" value="1"/>
</dbReference>
<dbReference type="InterPro" id="IPR045380">
    <property type="entry name" value="LD_TPept_scaffold_dom"/>
</dbReference>
<sequence>MGAGAMRGGSARFLAGAALAALLAYEAAATEGPALEGPATAATQAAPATATETAPGTDAAPAATAAPDGATGEGDPDEPAAEIDPDPEDDPEDEPALRSGADAEAEPGTAKSSTTKSDEVEAGESKPAEIKPELRPAAVEVPLAPAAAPAAATAPETAAPAAPSIDALVPVPEPANVPPPGLADIGPPAGAPVKDTARETVKDAVKETVKETAKDTEKDASPAVAPAGQAAREAAPPAPPPAAAAAVEDAAVTAALRALLAERGGSAEERRLRETLAQAYEARGFKPVWIEHGTLSARAAAVRTVLAGAATEGLDPADYPLPADPGQAATAATLASAELKYSNAAVTYARHAMSGRFDPGRVHPLVTPRRTVPKTEEVIAKVAQAADPGAALAAYNPPHDGYRALRTILAEMRSATAAEETARVPGGPLLRPGMRDARVPALRAKLGIAGEAADTLYGPDLVAAVEAFQETHDLAVDGVVGSRTLAALNGGGKATINDIIANMERWRWLPRDLGTTHIMVNIPEFTVRIWRNGQMIHRTRVITGKPSTPTPVFTDDMEYVVINPAWNVPPSIVRNEMLPLLASDPEAITRQGLEVLVNGRPVDPYEIYGADPNSISFRQPPGERNALGRIKFMFPNRHHVYLHDTPTRHLFAREVRTFSHGCIRVNEPLKFGEVVFSLGLPGEHWSPGRIESMFGRQENIIQFRQQFPVHVAYFTTMVDETGALVVRDDVYSYNAQVKALLGLEGEVRRFSPPPSARPVALPPPVVRPAGPPPTFLEQLFGIRPMRGG</sequence>
<dbReference type="GO" id="GO:0004180">
    <property type="term" value="F:carboxypeptidase activity"/>
    <property type="evidence" value="ECO:0007669"/>
    <property type="project" value="UniProtKB-ARBA"/>
</dbReference>
<evidence type="ECO:0000259" key="10">
    <source>
        <dbReference type="PROSITE" id="PS52029"/>
    </source>
</evidence>
<dbReference type="Gene3D" id="1.10.101.10">
    <property type="entry name" value="PGBD-like superfamily/PGBD"/>
    <property type="match status" value="1"/>
</dbReference>
<keyword evidence="9" id="KW-0732">Signal</keyword>
<evidence type="ECO:0000256" key="9">
    <source>
        <dbReference type="SAM" id="SignalP"/>
    </source>
</evidence>
<keyword evidence="5 7" id="KW-0573">Peptidoglycan synthesis</keyword>
<dbReference type="InterPro" id="IPR052905">
    <property type="entry name" value="LD-transpeptidase_YkuD-like"/>
</dbReference>
<comment type="caution">
    <text evidence="11">The sequence shown here is derived from an EMBL/GenBank/DDBJ whole genome shotgun (WGS) entry which is preliminary data.</text>
</comment>
<accession>A0A5M6I024</accession>
<keyword evidence="12" id="KW-1185">Reference proteome</keyword>
<feature type="compositionally biased region" description="Pro residues" evidence="8">
    <location>
        <begin position="171"/>
        <end position="181"/>
    </location>
</feature>
<dbReference type="InterPro" id="IPR038063">
    <property type="entry name" value="Transpep_catalytic_dom"/>
</dbReference>
<keyword evidence="3" id="KW-0808">Transferase</keyword>
<name>A0A5M6I024_9HYPH</name>
<feature type="compositionally biased region" description="Acidic residues" evidence="8">
    <location>
        <begin position="74"/>
        <end position="94"/>
    </location>
</feature>
<feature type="compositionally biased region" description="Basic and acidic residues" evidence="8">
    <location>
        <begin position="116"/>
        <end position="134"/>
    </location>
</feature>
<dbReference type="SUPFAM" id="SSF47090">
    <property type="entry name" value="PGBD-like"/>
    <property type="match status" value="1"/>
</dbReference>
<evidence type="ECO:0000256" key="8">
    <source>
        <dbReference type="SAM" id="MobiDB-lite"/>
    </source>
</evidence>
<feature type="active site" description="Nucleophile" evidence="7">
    <location>
        <position position="662"/>
    </location>
</feature>
<protein>
    <submittedName>
        <fullName evidence="11">L,D-transpeptidase family protein</fullName>
    </submittedName>
</protein>
<gene>
    <name evidence="11" type="ORF">F1193_09630</name>
</gene>
<evidence type="ECO:0000256" key="3">
    <source>
        <dbReference type="ARBA" id="ARBA00022679"/>
    </source>
</evidence>
<dbReference type="PANTHER" id="PTHR41533:SF2">
    <property type="entry name" value="BLR7131 PROTEIN"/>
    <property type="match status" value="1"/>
</dbReference>
<dbReference type="Pfam" id="PF03734">
    <property type="entry name" value="YkuD"/>
    <property type="match status" value="1"/>
</dbReference>
<dbReference type="EMBL" id="VWPL01000014">
    <property type="protein sequence ID" value="KAA5601198.1"/>
    <property type="molecule type" value="Genomic_DNA"/>
</dbReference>
<evidence type="ECO:0000256" key="2">
    <source>
        <dbReference type="ARBA" id="ARBA00005992"/>
    </source>
</evidence>
<dbReference type="InterPro" id="IPR002477">
    <property type="entry name" value="Peptidoglycan-bd-like"/>
</dbReference>
<dbReference type="InterPro" id="IPR036365">
    <property type="entry name" value="PGBD-like_sf"/>
</dbReference>
<feature type="compositionally biased region" description="Low complexity" evidence="8">
    <location>
        <begin position="136"/>
        <end position="163"/>
    </location>
</feature>
<dbReference type="Proteomes" id="UP000323886">
    <property type="component" value="Unassembled WGS sequence"/>
</dbReference>
<dbReference type="InterPro" id="IPR036366">
    <property type="entry name" value="PGBDSf"/>
</dbReference>
<reference evidence="11 12" key="1">
    <citation type="submission" date="2019-09" db="EMBL/GenBank/DDBJ databases">
        <title>Draft Whole-Genome sequence of Blastochloris sulfoviridis DSM 729.</title>
        <authorList>
            <person name="Meyer T.E."/>
            <person name="Kyndt J.A."/>
        </authorList>
    </citation>
    <scope>NUCLEOTIDE SEQUENCE [LARGE SCALE GENOMIC DNA]</scope>
    <source>
        <strain evidence="11 12">DSM 729</strain>
    </source>
</reference>
<dbReference type="GO" id="GO:0071555">
    <property type="term" value="P:cell wall organization"/>
    <property type="evidence" value="ECO:0007669"/>
    <property type="project" value="UniProtKB-UniRule"/>
</dbReference>
<evidence type="ECO:0000313" key="12">
    <source>
        <dbReference type="Proteomes" id="UP000323886"/>
    </source>
</evidence>
<feature type="compositionally biased region" description="Low complexity" evidence="8">
    <location>
        <begin position="221"/>
        <end position="235"/>
    </location>
</feature>
<dbReference type="UniPathway" id="UPA00219"/>
<comment type="pathway">
    <text evidence="1 7">Cell wall biogenesis; peptidoglycan biosynthesis.</text>
</comment>
<dbReference type="InterPro" id="IPR005490">
    <property type="entry name" value="LD_TPept_cat_dom"/>
</dbReference>
<evidence type="ECO:0000313" key="11">
    <source>
        <dbReference type="EMBL" id="KAA5601198.1"/>
    </source>
</evidence>
<dbReference type="GO" id="GO:0009252">
    <property type="term" value="P:peptidoglycan biosynthetic process"/>
    <property type="evidence" value="ECO:0007669"/>
    <property type="project" value="UniProtKB-UniPathway"/>
</dbReference>
<dbReference type="OrthoDB" id="9778545at2"/>
<keyword evidence="4 7" id="KW-0133">Cell shape</keyword>
<evidence type="ECO:0000256" key="4">
    <source>
        <dbReference type="ARBA" id="ARBA00022960"/>
    </source>
</evidence>
<feature type="compositionally biased region" description="Basic and acidic residues" evidence="8">
    <location>
        <begin position="209"/>
        <end position="220"/>
    </location>
</feature>
<feature type="domain" description="L,D-TPase catalytic" evidence="10">
    <location>
        <begin position="516"/>
        <end position="693"/>
    </location>
</feature>
<evidence type="ECO:0000256" key="7">
    <source>
        <dbReference type="PROSITE-ProRule" id="PRU01373"/>
    </source>
</evidence>
<dbReference type="PROSITE" id="PS52029">
    <property type="entry name" value="LD_TPASE"/>
    <property type="match status" value="1"/>
</dbReference>
<dbReference type="Pfam" id="PF01471">
    <property type="entry name" value="PG_binding_1"/>
    <property type="match status" value="1"/>
</dbReference>